<dbReference type="Pfam" id="PF01497">
    <property type="entry name" value="Peripla_BP_2"/>
    <property type="match status" value="1"/>
</dbReference>
<dbReference type="Proteomes" id="UP000188879">
    <property type="component" value="Unassembled WGS sequence"/>
</dbReference>
<evidence type="ECO:0000313" key="2">
    <source>
        <dbReference type="EMBL" id="ONG42226.1"/>
    </source>
</evidence>
<evidence type="ECO:0000259" key="1">
    <source>
        <dbReference type="PROSITE" id="PS50983"/>
    </source>
</evidence>
<dbReference type="PANTHER" id="PTHR30535:SF4">
    <property type="entry name" value="HEMIN-BINDING PERIPLASMIC PROTEIN HMUT"/>
    <property type="match status" value="1"/>
</dbReference>
<feature type="domain" description="Fe/B12 periplasmic-binding" evidence="1">
    <location>
        <begin position="28"/>
        <end position="258"/>
    </location>
</feature>
<dbReference type="InterPro" id="IPR002491">
    <property type="entry name" value="ABC_transptr_periplasmic_BD"/>
</dbReference>
<evidence type="ECO:0000313" key="3">
    <source>
        <dbReference type="Proteomes" id="UP000188879"/>
    </source>
</evidence>
<feature type="non-terminal residue" evidence="2">
    <location>
        <position position="258"/>
    </location>
</feature>
<dbReference type="EMBL" id="MLCO01000576">
    <property type="protein sequence ID" value="ONG42226.1"/>
    <property type="molecule type" value="Genomic_DNA"/>
</dbReference>
<gene>
    <name evidence="2" type="ORF">BKE38_29770</name>
</gene>
<dbReference type="AlphaFoldDB" id="A0A1V2GTX2"/>
<sequence>MISRRHLLQATGAALAAPAVARAATPRRIVAIGPALVETVCALGLQDALVAVDNSSLFPAAVTRLPQLGYLRQLPTEGIVGLSPDLLLLSDQAGPAQAVEVLRASGMPVAVVADGAGPEAVSQKILAAARAVERDGAPLAAAVDADWHALDAAVAAAPKPRVVFLLSTGRGAPLVAGAGTHAHALIEAAGGVNPMAGFQGYRPLSAEAAATAGPDVLLMMQHSVIEAGGRDAILSSPALALTPAAEKRRLHAIDPGHL</sequence>
<dbReference type="RefSeq" id="WP_076960720.1">
    <property type="nucleotide sequence ID" value="NZ_MLCO01000576.1"/>
</dbReference>
<comment type="caution">
    <text evidence="2">The sequence shown here is derived from an EMBL/GenBank/DDBJ whole genome shotgun (WGS) entry which is preliminary data.</text>
</comment>
<reference evidence="2 3" key="1">
    <citation type="submission" date="2016-10" db="EMBL/GenBank/DDBJ databases">
        <title>Draft Genome sequence of Roseomonas sp. strain M3.</title>
        <authorList>
            <person name="Subhash Y."/>
            <person name="Lee S."/>
        </authorList>
    </citation>
    <scope>NUCLEOTIDE SEQUENCE [LARGE SCALE GENOMIC DNA]</scope>
    <source>
        <strain evidence="2 3">M3</strain>
    </source>
</reference>
<dbReference type="PANTHER" id="PTHR30535">
    <property type="entry name" value="VITAMIN B12-BINDING PROTEIN"/>
    <property type="match status" value="1"/>
</dbReference>
<dbReference type="SUPFAM" id="SSF53807">
    <property type="entry name" value="Helical backbone' metal receptor"/>
    <property type="match status" value="1"/>
</dbReference>
<dbReference type="InterPro" id="IPR050902">
    <property type="entry name" value="ABC_Transporter_SBP"/>
</dbReference>
<dbReference type="Gene3D" id="3.40.50.1980">
    <property type="entry name" value="Nitrogenase molybdenum iron protein domain"/>
    <property type="match status" value="2"/>
</dbReference>
<dbReference type="PROSITE" id="PS51318">
    <property type="entry name" value="TAT"/>
    <property type="match status" value="1"/>
</dbReference>
<protein>
    <recommendedName>
        <fullName evidence="1">Fe/B12 periplasmic-binding domain-containing protein</fullName>
    </recommendedName>
</protein>
<keyword evidence="3" id="KW-1185">Reference proteome</keyword>
<dbReference type="InterPro" id="IPR006311">
    <property type="entry name" value="TAT_signal"/>
</dbReference>
<name>A0A1V2GTX2_9PROT</name>
<dbReference type="OrthoDB" id="9797736at2"/>
<proteinExistence type="predicted"/>
<accession>A0A1V2GTX2</accession>
<organism evidence="2 3">
    <name type="scientific">Teichococcus deserti</name>
    <dbReference type="NCBI Taxonomy" id="1817963"/>
    <lineage>
        <taxon>Bacteria</taxon>
        <taxon>Pseudomonadati</taxon>
        <taxon>Pseudomonadota</taxon>
        <taxon>Alphaproteobacteria</taxon>
        <taxon>Acetobacterales</taxon>
        <taxon>Roseomonadaceae</taxon>
        <taxon>Roseomonas</taxon>
    </lineage>
</organism>
<dbReference type="PROSITE" id="PS50983">
    <property type="entry name" value="FE_B12_PBP"/>
    <property type="match status" value="1"/>
</dbReference>